<name>A0A067PFI3_9AGAM</name>
<dbReference type="HOGENOM" id="CLU_2622357_0_0_1"/>
<dbReference type="EMBL" id="KL197732">
    <property type="protein sequence ID" value="KDQ53673.1"/>
    <property type="molecule type" value="Genomic_DNA"/>
</dbReference>
<organism evidence="2 3">
    <name type="scientific">Jaapia argillacea MUCL 33604</name>
    <dbReference type="NCBI Taxonomy" id="933084"/>
    <lineage>
        <taxon>Eukaryota</taxon>
        <taxon>Fungi</taxon>
        <taxon>Dikarya</taxon>
        <taxon>Basidiomycota</taxon>
        <taxon>Agaricomycotina</taxon>
        <taxon>Agaricomycetes</taxon>
        <taxon>Agaricomycetidae</taxon>
        <taxon>Jaapiales</taxon>
        <taxon>Jaapiaceae</taxon>
        <taxon>Jaapia</taxon>
    </lineage>
</organism>
<gene>
    <name evidence="2" type="ORF">JAAARDRAFT_38992</name>
</gene>
<evidence type="ECO:0000256" key="1">
    <source>
        <dbReference type="SAM" id="MobiDB-lite"/>
    </source>
</evidence>
<evidence type="ECO:0000313" key="2">
    <source>
        <dbReference type="EMBL" id="KDQ53673.1"/>
    </source>
</evidence>
<dbReference type="AlphaFoldDB" id="A0A067PFI3"/>
<keyword evidence="3" id="KW-1185">Reference proteome</keyword>
<feature type="compositionally biased region" description="Polar residues" evidence="1">
    <location>
        <begin position="69"/>
        <end position="78"/>
    </location>
</feature>
<evidence type="ECO:0000313" key="3">
    <source>
        <dbReference type="Proteomes" id="UP000027265"/>
    </source>
</evidence>
<protein>
    <submittedName>
        <fullName evidence="2">Uncharacterized protein</fullName>
    </submittedName>
</protein>
<sequence>MPRSTPLGSADEELAALEGELELYIFRAQEAFKYVDLSPIDEPDDWYKKALLPGRRRPLSTGLPFEPFQGNQSDPLAS</sequence>
<proteinExistence type="predicted"/>
<dbReference type="InParanoid" id="A0A067PFI3"/>
<reference evidence="3" key="1">
    <citation type="journal article" date="2014" name="Proc. Natl. Acad. Sci. U.S.A.">
        <title>Extensive sampling of basidiomycete genomes demonstrates inadequacy of the white-rot/brown-rot paradigm for wood decay fungi.</title>
        <authorList>
            <person name="Riley R."/>
            <person name="Salamov A.A."/>
            <person name="Brown D.W."/>
            <person name="Nagy L.G."/>
            <person name="Floudas D."/>
            <person name="Held B.W."/>
            <person name="Levasseur A."/>
            <person name="Lombard V."/>
            <person name="Morin E."/>
            <person name="Otillar R."/>
            <person name="Lindquist E.A."/>
            <person name="Sun H."/>
            <person name="LaButti K.M."/>
            <person name="Schmutz J."/>
            <person name="Jabbour D."/>
            <person name="Luo H."/>
            <person name="Baker S.E."/>
            <person name="Pisabarro A.G."/>
            <person name="Walton J.D."/>
            <person name="Blanchette R.A."/>
            <person name="Henrissat B."/>
            <person name="Martin F."/>
            <person name="Cullen D."/>
            <person name="Hibbett D.S."/>
            <person name="Grigoriev I.V."/>
        </authorList>
    </citation>
    <scope>NUCLEOTIDE SEQUENCE [LARGE SCALE GENOMIC DNA]</scope>
    <source>
        <strain evidence="3">MUCL 33604</strain>
    </source>
</reference>
<feature type="region of interest" description="Disordered" evidence="1">
    <location>
        <begin position="58"/>
        <end position="78"/>
    </location>
</feature>
<dbReference type="Proteomes" id="UP000027265">
    <property type="component" value="Unassembled WGS sequence"/>
</dbReference>
<accession>A0A067PFI3</accession>